<dbReference type="InterPro" id="IPR047565">
    <property type="entry name" value="Alpha-macroglob_thiol-ester_cl"/>
</dbReference>
<dbReference type="SMART" id="SM01360">
    <property type="entry name" value="A2M"/>
    <property type="match status" value="1"/>
</dbReference>
<organism evidence="9">
    <name type="scientific">Agrobacterium tumefaciens</name>
    <dbReference type="NCBI Taxonomy" id="358"/>
    <lineage>
        <taxon>Bacteria</taxon>
        <taxon>Pseudomonadati</taxon>
        <taxon>Pseudomonadota</taxon>
        <taxon>Alphaproteobacteria</taxon>
        <taxon>Hyphomicrobiales</taxon>
        <taxon>Rhizobiaceae</taxon>
        <taxon>Rhizobium/Agrobacterium group</taxon>
        <taxon>Agrobacterium</taxon>
        <taxon>Agrobacterium tumefaciens complex</taxon>
    </lineage>
</organism>
<evidence type="ECO:0000256" key="5">
    <source>
        <dbReference type="PROSITE-ProRule" id="PRU00339"/>
    </source>
</evidence>
<keyword evidence="4" id="KW-1015">Disulfide bond</keyword>
<dbReference type="InterPro" id="IPR041462">
    <property type="entry name" value="Bact_A2M_MG6"/>
</dbReference>
<comment type="caution">
    <text evidence="9">The sequence shown here is derived from an EMBL/GenBank/DDBJ whole genome shotgun (WGS) entry which is preliminary data.</text>
</comment>
<dbReference type="PANTHER" id="PTHR40094:SF1">
    <property type="entry name" value="UBIQUITIN DOMAIN-CONTAINING PROTEIN"/>
    <property type="match status" value="1"/>
</dbReference>
<evidence type="ECO:0000313" key="9">
    <source>
        <dbReference type="EMBL" id="OAE49646.1"/>
    </source>
</evidence>
<dbReference type="GO" id="GO:0005615">
    <property type="term" value="C:extracellular space"/>
    <property type="evidence" value="ECO:0007669"/>
    <property type="project" value="InterPro"/>
</dbReference>
<proteinExistence type="inferred from homology"/>
<dbReference type="InterPro" id="IPR019734">
    <property type="entry name" value="TPR_rpt"/>
</dbReference>
<dbReference type="Pfam" id="PF21142">
    <property type="entry name" value="A2M_bMG2"/>
    <property type="match status" value="1"/>
</dbReference>
<gene>
    <name evidence="9" type="ORF">A7J57_15825</name>
</gene>
<dbReference type="InterPro" id="IPR021868">
    <property type="entry name" value="Alpha_2_Macroglob_MG3"/>
</dbReference>
<dbReference type="SMART" id="SM01419">
    <property type="entry name" value="Thiol-ester_cl"/>
    <property type="match status" value="1"/>
</dbReference>
<evidence type="ECO:0000256" key="6">
    <source>
        <dbReference type="SAM" id="SignalP"/>
    </source>
</evidence>
<dbReference type="PROSITE" id="PS50005">
    <property type="entry name" value="TPR"/>
    <property type="match status" value="2"/>
</dbReference>
<evidence type="ECO:0000256" key="4">
    <source>
        <dbReference type="ARBA" id="ARBA00023157"/>
    </source>
</evidence>
<name>A0A176XJZ8_AGRTU</name>
<feature type="repeat" description="TPR" evidence="5">
    <location>
        <begin position="217"/>
        <end position="250"/>
    </location>
</feature>
<evidence type="ECO:0000256" key="1">
    <source>
        <dbReference type="ARBA" id="ARBA00010556"/>
    </source>
</evidence>
<protein>
    <submittedName>
        <fullName evidence="9">Uncharacterized protein</fullName>
    </submittedName>
</protein>
<evidence type="ECO:0000259" key="7">
    <source>
        <dbReference type="SMART" id="SM01359"/>
    </source>
</evidence>
<dbReference type="Pfam" id="PF17962">
    <property type="entry name" value="bMG6"/>
    <property type="match status" value="1"/>
</dbReference>
<evidence type="ECO:0000259" key="8">
    <source>
        <dbReference type="SMART" id="SM01360"/>
    </source>
</evidence>
<accession>A0A176XJZ8</accession>
<dbReference type="Proteomes" id="UP000077098">
    <property type="component" value="Unassembled WGS sequence"/>
</dbReference>
<feature type="signal peptide" evidence="6">
    <location>
        <begin position="1"/>
        <end position="25"/>
    </location>
</feature>
<comment type="similarity">
    <text evidence="1">Belongs to the protease inhibitor I39 (alpha-2-macroglobulin) family. Bacterial alpha-2-macroglobulin subfamily.</text>
</comment>
<evidence type="ECO:0000256" key="2">
    <source>
        <dbReference type="ARBA" id="ARBA00022729"/>
    </source>
</evidence>
<dbReference type="PIRSF" id="PIRSF038980">
    <property type="entry name" value="A2M_bac"/>
    <property type="match status" value="1"/>
</dbReference>
<keyword evidence="2 6" id="KW-0732">Signal</keyword>
<dbReference type="SMART" id="SM01359">
    <property type="entry name" value="A2M_N_2"/>
    <property type="match status" value="1"/>
</dbReference>
<dbReference type="EMBL" id="LXPS01000001">
    <property type="protein sequence ID" value="OAE49646.1"/>
    <property type="molecule type" value="Genomic_DNA"/>
</dbReference>
<evidence type="ECO:0000256" key="3">
    <source>
        <dbReference type="ARBA" id="ARBA00022737"/>
    </source>
</evidence>
<dbReference type="CDD" id="cd02891">
    <property type="entry name" value="A2M_like"/>
    <property type="match status" value="1"/>
</dbReference>
<dbReference type="Pfam" id="PF11974">
    <property type="entry name" value="bMG3"/>
    <property type="match status" value="1"/>
</dbReference>
<dbReference type="SUPFAM" id="SSF57414">
    <property type="entry name" value="Hairpin loop containing domain-like"/>
    <property type="match status" value="1"/>
</dbReference>
<dbReference type="InterPro" id="IPR011625">
    <property type="entry name" value="A2M_N_BRD"/>
</dbReference>
<dbReference type="Pfam" id="PF07703">
    <property type="entry name" value="A2M_BRD"/>
    <property type="match status" value="1"/>
</dbReference>
<dbReference type="InterPro" id="IPR003609">
    <property type="entry name" value="Pan_app"/>
</dbReference>
<keyword evidence="5" id="KW-0802">TPR repeat</keyword>
<dbReference type="InterPro" id="IPR008930">
    <property type="entry name" value="Terpenoid_cyclase/PrenylTrfase"/>
</dbReference>
<dbReference type="PANTHER" id="PTHR40094">
    <property type="entry name" value="ALPHA-2-MACROGLOBULIN HOMOLOG"/>
    <property type="match status" value="1"/>
</dbReference>
<dbReference type="Pfam" id="PF00207">
    <property type="entry name" value="A2M"/>
    <property type="match status" value="1"/>
</dbReference>
<dbReference type="Pfam" id="PF17973">
    <property type="entry name" value="bMG10"/>
    <property type="match status" value="1"/>
</dbReference>
<dbReference type="Pfam" id="PF00024">
    <property type="entry name" value="PAN_1"/>
    <property type="match status" value="1"/>
</dbReference>
<dbReference type="InterPro" id="IPR051802">
    <property type="entry name" value="YfhM-like"/>
</dbReference>
<dbReference type="Gene3D" id="1.25.40.10">
    <property type="entry name" value="Tetratricopeptide repeat domain"/>
    <property type="match status" value="1"/>
</dbReference>
<feature type="domain" description="Alpha-2-macroglobulin" evidence="8">
    <location>
        <begin position="1155"/>
        <end position="1244"/>
    </location>
</feature>
<feature type="domain" description="Alpha-2-macroglobulin bait region" evidence="7">
    <location>
        <begin position="950"/>
        <end position="1094"/>
    </location>
</feature>
<dbReference type="InterPro" id="IPR049120">
    <property type="entry name" value="A2M_bMG2"/>
</dbReference>
<dbReference type="InterPro" id="IPR011626">
    <property type="entry name" value="Alpha-macroglobulin_TED"/>
</dbReference>
<dbReference type="InterPro" id="IPR002890">
    <property type="entry name" value="MG2"/>
</dbReference>
<dbReference type="InterPro" id="IPR026284">
    <property type="entry name" value="A2MG_proteobact"/>
</dbReference>
<sequence>MSLRALVRISLVAVSTALIFSPVTAAEPSRKVVTTQNGDYFGFDLRTEQNVSLEQCGEICVGDASCKAFTYNPKVKWCFLKLDFNQLNAFPGAVAGKIVEVATEPDIGAPQRLSFVTDSLQQEARRLKAGLAVDEAEAQQGVETLVETARQQAAAGNIPDAVTTYKQALAITPDDGALWAELSEKAAQVTDNYSIAGQAASAAINAYQLSRTVGARTEALNRLAKAFERTQNYRAALNAYKESLALTDNAQTKAAYADLRTRQGFRVINNTVDTDSVSPRACVQFSEPLVKNGVDYSSFITLDGAAPKAIEAKGSEICVEGLTHGQRYKIALRAGLPSSVEEPLEKQVDLDIYVRDRSATVRFTGENFVLPGTARRGIPIVSVNADKADLKLYRVGDRNITALLTNSQFLTQMDGYNADRIENEIGELVWQGSIDIQPDLNKDVVTSFPVDEALPERKPGIYVLTAVPPGTAPETWDSRATQWFLVSDTGITTYAGTDGLNVFVRALGSAKPLADVDLQLLAKNNEVLGTAKTDADGRAVFSAGLMRGTAAQAPAILTARNGDKDYVFLDMTRAGFDLSDRGVTGRTAPGAIDVFSWTERGIYRAGETVHAAALARDVDGKAIEDLPLTFIFSRPDGVEDRRFVSDGKALGGHAVDLPLQANAMRGTWTLRIHTDPKTAAISEKSFLVDDFVPDRTEFDLSSKAKQIDPGAETAIDVDGRYLYGAPAAGLTLKGEIAIKPTRTSADFEGYFFGLADEESEEENRTTLADLPVLDEEGKASFNVDLTDLPSTTQLLSANITVRMQEAGGRAVERSLTLPIKSESSLIGIKPQFSGDLAQNSVGRFHIIGVSADGEKQAMNGLTWKLIKVERNYQWYRQGNSWRYEPVEYTKQQEAGKLSVDASGGEISVPVTWGRYRLEVEGAGNGAPVSSVEFDAGFYVEASSTETPDALEIALDKQSYKIGDTAKLKVSSRFAGELMITSGSEKLISVQNAEIGENGGEIDIPVTEEWGAGAYVTATLFRPGDAQESRMPMRAIGIKWLAVDPAERKLAVTLGAPQKTLPRQPLEIPITVAGAGVGEKAYAIVAAVDVGILNLTRYEPPKPDEWYFGQRRLGLEIRDLYGRLIDGSLGATGRLRTGGDGAQAALQGSPPTEKLVAFFAGPVELDASGKATVSFDIPQFNGTARIMAVAWTKTGVGHAVSDTIIRDPVVVTASAPKFLAPGDVSQLRLDIANTDGEAGDYRLDVTSNTALTVDQGEMSQTLALQKGGKSSLTVPLTGEQPGNGAITIKVSNASGVSLEQVLNVPVRPAVLPVTTRREIKIAPNSSLTINGDLLADSMLLGSSVAINVTRSPAFDIPALVMMLDKYPYGCAEQTTSRALPLLYVSELTKDSGMAEDPDTRKRVQEAIYRVLSFQSSSGSFGLWSPGYGDLWLDAYITDFLTRAREQSYDVPEAAMVQALNNLQNGLSYDTNVKDRGNEIAYSLYVLARNRKAAINDLRYYADTALADFPTPLAKAQVAAALSLYGDQTRSKSVFGASLDMASRTTNVSFARADYGSALRDGAATLALAAESRPVPAVVPQLAGTVAKEWEKKPYTSTQEQAWMLLAARAVKGEDKDIRLDVNGDLQTGGFGKRMSGDELLAAPLKIANASADPVTAVVTTVAPPAQPLAAGGEGFTITRTYYSMDGEEVNPSEVTQNERYVVVLNVVPQNNWQSRILVTDLLPSGFEIDNPSLVNSAALSNFDWLPETEAAHTEFRYDRFIAAFDRSAGDSSEIALAYVVRAVTPGTYDHPAASVEDMYRPQFAARTATGRMEVRSATP</sequence>
<dbReference type="CDD" id="cd01100">
    <property type="entry name" value="APPLE_Factor_XI_like"/>
    <property type="match status" value="1"/>
</dbReference>
<dbReference type="GO" id="GO:0004866">
    <property type="term" value="F:endopeptidase inhibitor activity"/>
    <property type="evidence" value="ECO:0007669"/>
    <property type="project" value="InterPro"/>
</dbReference>
<dbReference type="InterPro" id="IPR041246">
    <property type="entry name" value="Bact_MG10"/>
</dbReference>
<dbReference type="InterPro" id="IPR011990">
    <property type="entry name" value="TPR-like_helical_dom_sf"/>
</dbReference>
<dbReference type="GO" id="GO:0006508">
    <property type="term" value="P:proteolysis"/>
    <property type="evidence" value="ECO:0007669"/>
    <property type="project" value="InterPro"/>
</dbReference>
<feature type="repeat" description="TPR" evidence="5">
    <location>
        <begin position="142"/>
        <end position="175"/>
    </location>
</feature>
<dbReference type="Gene3D" id="3.50.4.10">
    <property type="entry name" value="Hepatocyte Growth Factor"/>
    <property type="match status" value="1"/>
</dbReference>
<dbReference type="SUPFAM" id="SSF48452">
    <property type="entry name" value="TPR-like"/>
    <property type="match status" value="1"/>
</dbReference>
<dbReference type="SMART" id="SM00028">
    <property type="entry name" value="TPR"/>
    <property type="match status" value="2"/>
</dbReference>
<dbReference type="RefSeq" id="WP_063946883.1">
    <property type="nucleotide sequence ID" value="NZ_LXPS01000001.1"/>
</dbReference>
<dbReference type="Gene3D" id="2.60.40.1930">
    <property type="match status" value="1"/>
</dbReference>
<dbReference type="InterPro" id="IPR001599">
    <property type="entry name" value="Macroglobln_a2"/>
</dbReference>
<dbReference type="Pfam" id="PF17972">
    <property type="entry name" value="bMG5"/>
    <property type="match status" value="1"/>
</dbReference>
<dbReference type="InterPro" id="IPR041203">
    <property type="entry name" value="Bact_A2M_MG5"/>
</dbReference>
<dbReference type="InterPro" id="IPR000177">
    <property type="entry name" value="Apple"/>
</dbReference>
<dbReference type="Pfam" id="PF07678">
    <property type="entry name" value="TED_complement"/>
    <property type="match status" value="1"/>
</dbReference>
<dbReference type="SUPFAM" id="SSF48239">
    <property type="entry name" value="Terpenoid cyclases/Protein prenyltransferases"/>
    <property type="match status" value="1"/>
</dbReference>
<dbReference type="Pfam" id="PF01835">
    <property type="entry name" value="MG2"/>
    <property type="match status" value="1"/>
</dbReference>
<feature type="chain" id="PRO_5008053562" evidence="6">
    <location>
        <begin position="26"/>
        <end position="1818"/>
    </location>
</feature>
<dbReference type="Gene3D" id="1.50.10.20">
    <property type="match status" value="1"/>
</dbReference>
<reference evidence="9" key="1">
    <citation type="submission" date="2016-05" db="EMBL/GenBank/DDBJ databases">
        <authorList>
            <person name="Lavstsen T."/>
            <person name="Jespersen J.S."/>
        </authorList>
    </citation>
    <scope>NUCLEOTIDE SEQUENCE [LARGE SCALE GENOMIC DNA]</scope>
    <source>
        <strain evidence="9">KCJ1736</strain>
    </source>
</reference>
<keyword evidence="3" id="KW-0677">Repeat</keyword>